<dbReference type="eggNOG" id="KOG1147">
    <property type="taxonomic scope" value="Eukaryota"/>
</dbReference>
<dbReference type="GO" id="GO:0005524">
    <property type="term" value="F:ATP binding"/>
    <property type="evidence" value="ECO:0007669"/>
    <property type="project" value="UniProtKB-KW"/>
</dbReference>
<dbReference type="FunFam" id="3.90.800.10:FF:000001">
    <property type="entry name" value="Glutamine--tRNA ligase"/>
    <property type="match status" value="1"/>
</dbReference>
<dbReference type="Gene3D" id="3.40.50.620">
    <property type="entry name" value="HUPs"/>
    <property type="match status" value="1"/>
</dbReference>
<evidence type="ECO:0000256" key="2">
    <source>
        <dbReference type="ARBA" id="ARBA00022598"/>
    </source>
</evidence>
<feature type="domain" description="Glutamyl/glutaminyl-tRNA synthetase class Ib catalytic" evidence="8">
    <location>
        <begin position="73"/>
        <end position="274"/>
    </location>
</feature>
<evidence type="ECO:0000256" key="7">
    <source>
        <dbReference type="RuleBase" id="RU363037"/>
    </source>
</evidence>
<dbReference type="GO" id="GO:0006424">
    <property type="term" value="P:glutamyl-tRNA aminoacylation"/>
    <property type="evidence" value="ECO:0007669"/>
    <property type="project" value="TreeGrafter"/>
</dbReference>
<feature type="domain" description="tRNA synthetases class I (E and Q) anti-codon binding" evidence="10">
    <location>
        <begin position="443"/>
        <end position="517"/>
    </location>
</feature>
<evidence type="ECO:0000256" key="3">
    <source>
        <dbReference type="ARBA" id="ARBA00022741"/>
    </source>
</evidence>
<dbReference type="InParanoid" id="E9EE19"/>
<dbReference type="InterPro" id="IPR014729">
    <property type="entry name" value="Rossmann-like_a/b/a_fold"/>
</dbReference>
<gene>
    <name evidence="11" type="ORF">MAC_08117</name>
</gene>
<dbReference type="Proteomes" id="UP000002499">
    <property type="component" value="Unassembled WGS sequence"/>
</dbReference>
<dbReference type="Gene3D" id="1.10.1160.10">
    <property type="entry name" value="Glutamyl-trna Synthetase, Domain 2"/>
    <property type="match status" value="1"/>
</dbReference>
<dbReference type="InterPro" id="IPR020061">
    <property type="entry name" value="Glu_tRNA_lig_a-bdl"/>
</dbReference>
<comment type="similarity">
    <text evidence="7">Belongs to the class-I aminoacyl-tRNA synthetase family.</text>
</comment>
<proteinExistence type="inferred from homology"/>
<dbReference type="EMBL" id="GL698564">
    <property type="protein sequence ID" value="EFY85858.1"/>
    <property type="molecule type" value="Genomic_DNA"/>
</dbReference>
<dbReference type="Gene3D" id="3.90.800.10">
    <property type="entry name" value="Glutamyl-tRNA Synthetase, Domain 3"/>
    <property type="match status" value="1"/>
</dbReference>
<evidence type="ECO:0000256" key="5">
    <source>
        <dbReference type="ARBA" id="ARBA00022917"/>
    </source>
</evidence>
<dbReference type="AlphaFoldDB" id="E9EE19"/>
<name>E9EE19_METAQ</name>
<keyword evidence="3 7" id="KW-0547">Nucleotide-binding</keyword>
<dbReference type="FunFam" id="1.10.1160.10:FF:000001">
    <property type="entry name" value="Glutamine--tRNA ligase"/>
    <property type="match status" value="1"/>
</dbReference>
<sequence length="540" mass="60449">MSAIENELLEIEQQLQSSGLPSKLHDISVDHCVLLRRQTAGDLVSATKTDATASHTRGRYNIKLEATENGVWVHIGHAKAVFLNNYFAHNAFSGCLILRFDDTNPTRENQEFEDSILHDLGLLGIKTQRVTYTSDYFEKLYDLCCQLISDGNNYAEDADIKIQKDNRRDRLPSKRRDRPASESLAIFKEMREGTEFGKRHYIRARIAFNSSNASMRDPVIYRFPSWDLEEGPQPHHRTGWSWNIYPTYDFACPLVDSIEGVGHALRTTESMTVTSSTTGFEVLSSYGRKLAKVVDSGRVDGWDDPRMPTIRGILRRGLTLEALREFMLKQGPSRNVVSMDLTTLLAMNKKIIDPIAPRHTAVESVGSVLAAVNPSLGTKDVTFANQIYIEQADAASFQEGEEITLMSWGNAIVRQVTRSDDQTVTGLQIELHLDGDARKTDKKVHWLAAHGTKIAGAELWEFDHLLTKDSLVKCDELERYLNPVTSRSTDALVGSEFSGLLEGDIIPIEWKGYFRMDKPIGQGPSGKAVLFKIPTGNSKG</sequence>
<keyword evidence="2 7" id="KW-0436">Ligase</keyword>
<dbReference type="Pfam" id="PF00749">
    <property type="entry name" value="tRNA-synt_1c"/>
    <property type="match status" value="2"/>
</dbReference>
<keyword evidence="5 7" id="KW-0648">Protein biosynthesis</keyword>
<organism evidence="12">
    <name type="scientific">Metarhizium acridum (strain CQMa 102)</name>
    <dbReference type="NCBI Taxonomy" id="655827"/>
    <lineage>
        <taxon>Eukaryota</taxon>
        <taxon>Fungi</taxon>
        <taxon>Dikarya</taxon>
        <taxon>Ascomycota</taxon>
        <taxon>Pezizomycotina</taxon>
        <taxon>Sordariomycetes</taxon>
        <taxon>Hypocreomycetidae</taxon>
        <taxon>Hypocreales</taxon>
        <taxon>Clavicipitaceae</taxon>
        <taxon>Metarhizium</taxon>
    </lineage>
</organism>
<dbReference type="InterPro" id="IPR020058">
    <property type="entry name" value="Glu/Gln-tRNA-synth_Ib_cat-dom"/>
</dbReference>
<dbReference type="InterPro" id="IPR050132">
    <property type="entry name" value="Gln/Glu-tRNA_Ligase"/>
</dbReference>
<keyword evidence="12" id="KW-1185">Reference proteome</keyword>
<dbReference type="STRING" id="655827.E9EE19"/>
<dbReference type="Pfam" id="PF20974">
    <property type="entry name" value="tRNA-synt_1c_C2"/>
    <property type="match status" value="1"/>
</dbReference>
<feature type="domain" description="Glutamyl/glutaminyl-tRNA synthetase class Ib anti-codon binding" evidence="9">
    <location>
        <begin position="373"/>
        <end position="431"/>
    </location>
</feature>
<dbReference type="PANTHER" id="PTHR43097:SF5">
    <property type="entry name" value="GLUTAMATE--TRNA LIGASE"/>
    <property type="match status" value="1"/>
</dbReference>
<dbReference type="SUPFAM" id="SSF52374">
    <property type="entry name" value="Nucleotidylyl transferase"/>
    <property type="match status" value="1"/>
</dbReference>
<dbReference type="Pfam" id="PF03950">
    <property type="entry name" value="tRNA-synt_1c_C"/>
    <property type="match status" value="1"/>
</dbReference>
<evidence type="ECO:0000256" key="4">
    <source>
        <dbReference type="ARBA" id="ARBA00022840"/>
    </source>
</evidence>
<protein>
    <submittedName>
        <fullName evidence="11">Glutamyl-tRNA synthetase</fullName>
    </submittedName>
</protein>
<keyword evidence="4 7" id="KW-0067">ATP-binding</keyword>
<dbReference type="OrthoDB" id="10250478at2759"/>
<evidence type="ECO:0000256" key="1">
    <source>
        <dbReference type="ARBA" id="ARBA00022490"/>
    </source>
</evidence>
<dbReference type="GO" id="GO:0004818">
    <property type="term" value="F:glutamate-tRNA ligase activity"/>
    <property type="evidence" value="ECO:0007669"/>
    <property type="project" value="TreeGrafter"/>
</dbReference>
<evidence type="ECO:0000259" key="9">
    <source>
        <dbReference type="Pfam" id="PF03950"/>
    </source>
</evidence>
<evidence type="ECO:0000313" key="12">
    <source>
        <dbReference type="Proteomes" id="UP000002499"/>
    </source>
</evidence>
<dbReference type="GO" id="GO:0017102">
    <property type="term" value="C:methionyl glutamyl tRNA synthetase complex"/>
    <property type="evidence" value="ECO:0007669"/>
    <property type="project" value="TreeGrafter"/>
</dbReference>
<evidence type="ECO:0000259" key="8">
    <source>
        <dbReference type="Pfam" id="PF00749"/>
    </source>
</evidence>
<dbReference type="InterPro" id="IPR011035">
    <property type="entry name" value="Ribosomal_bL25/Gln-tRNA_synth"/>
</dbReference>
<dbReference type="InterPro" id="IPR020059">
    <property type="entry name" value="Glu/Gln-tRNA-synth_Ib_codon-bd"/>
</dbReference>
<keyword evidence="1" id="KW-0963">Cytoplasm</keyword>
<evidence type="ECO:0000313" key="11">
    <source>
        <dbReference type="EMBL" id="EFY85858.1"/>
    </source>
</evidence>
<evidence type="ECO:0000259" key="10">
    <source>
        <dbReference type="Pfam" id="PF20974"/>
    </source>
</evidence>
<dbReference type="SUPFAM" id="SSF50715">
    <property type="entry name" value="Ribosomal protein L25-like"/>
    <property type="match status" value="1"/>
</dbReference>
<dbReference type="OMA" id="ANRYFFV"/>
<accession>E9EE19</accession>
<dbReference type="GO" id="GO:0005829">
    <property type="term" value="C:cytosol"/>
    <property type="evidence" value="ECO:0007669"/>
    <property type="project" value="TreeGrafter"/>
</dbReference>
<feature type="domain" description="Glutamyl/glutaminyl-tRNA synthetase class Ib catalytic" evidence="8">
    <location>
        <begin position="288"/>
        <end position="353"/>
    </location>
</feature>
<dbReference type="PANTHER" id="PTHR43097">
    <property type="entry name" value="GLUTAMINE-TRNA LIGASE"/>
    <property type="match status" value="1"/>
</dbReference>
<dbReference type="InterPro" id="IPR049437">
    <property type="entry name" value="tRNA-synt_1c_C2"/>
</dbReference>
<reference evidence="11 12" key="1">
    <citation type="journal article" date="2011" name="PLoS Genet.">
        <title>Genome sequencing and comparative transcriptomics of the model entomopathogenic fungi Metarhizium anisopliae and M. acridum.</title>
        <authorList>
            <person name="Gao Q."/>
            <person name="Jin K."/>
            <person name="Ying S.H."/>
            <person name="Zhang Y."/>
            <person name="Xiao G."/>
            <person name="Shang Y."/>
            <person name="Duan Z."/>
            <person name="Hu X."/>
            <person name="Xie X.Q."/>
            <person name="Zhou G."/>
            <person name="Peng G."/>
            <person name="Luo Z."/>
            <person name="Huang W."/>
            <person name="Wang B."/>
            <person name="Fang W."/>
            <person name="Wang S."/>
            <person name="Zhong Y."/>
            <person name="Ma L.J."/>
            <person name="St Leger R.J."/>
            <person name="Zhao G.P."/>
            <person name="Pei Y."/>
            <person name="Feng M.G."/>
            <person name="Xia Y."/>
            <person name="Wang C."/>
        </authorList>
    </citation>
    <scope>NUCLEOTIDE SEQUENCE [LARGE SCALE GENOMIC DNA]</scope>
    <source>
        <strain evidence="11 12">CQMa 102</strain>
    </source>
</reference>
<evidence type="ECO:0000256" key="6">
    <source>
        <dbReference type="ARBA" id="ARBA00023146"/>
    </source>
</evidence>
<keyword evidence="6 7" id="KW-0030">Aminoacyl-tRNA synthetase</keyword>
<dbReference type="HOGENOM" id="CLU_001882_1_2_1"/>